<evidence type="ECO:0000313" key="3">
    <source>
        <dbReference type="Proteomes" id="UP001205337"/>
    </source>
</evidence>
<dbReference type="EMBL" id="JANTHX010000003">
    <property type="protein sequence ID" value="MCS0498167.1"/>
    <property type="molecule type" value="Genomic_DNA"/>
</dbReference>
<dbReference type="RefSeq" id="WP_258797041.1">
    <property type="nucleotide sequence ID" value="NZ_JANTHX010000003.1"/>
</dbReference>
<keyword evidence="1" id="KW-0472">Membrane</keyword>
<evidence type="ECO:0000313" key="2">
    <source>
        <dbReference type="EMBL" id="MCS0498167.1"/>
    </source>
</evidence>
<organism evidence="2 3">
    <name type="scientific">Protaetiibacter mangrovi</name>
    <dbReference type="NCBI Taxonomy" id="2970926"/>
    <lineage>
        <taxon>Bacteria</taxon>
        <taxon>Bacillati</taxon>
        <taxon>Actinomycetota</taxon>
        <taxon>Actinomycetes</taxon>
        <taxon>Micrococcales</taxon>
        <taxon>Microbacteriaceae</taxon>
        <taxon>Protaetiibacter</taxon>
    </lineage>
</organism>
<accession>A0ABT1ZBT3</accession>
<reference evidence="2 3" key="1">
    <citation type="submission" date="2022-08" db="EMBL/GenBank/DDBJ databases">
        <authorList>
            <person name="Li F."/>
        </authorList>
    </citation>
    <scope>NUCLEOTIDE SEQUENCE [LARGE SCALE GENOMIC DNA]</scope>
    <source>
        <strain evidence="2 3">10F1B-8-1</strain>
    </source>
</reference>
<dbReference type="Proteomes" id="UP001205337">
    <property type="component" value="Unassembled WGS sequence"/>
</dbReference>
<sequence>MSLYADFAPRRTAQIIADALAIGVTVVAVLVGVAVHNAIAVLGGVWAQLEDAGTGFEDTMGEIGGTLGDVPLIGGGIRAPFDAASDAGGSLADAGRTGQAAVETLATVAGIGVAFLPIAVVLLLWLWPRLRFAWRSAETRALLRLEDGERLLALRALDDARASELLRISPRALSGWRADEPQIVRALAALEARQYGVRLPDPGAATAR</sequence>
<comment type="caution">
    <text evidence="2">The sequence shown here is derived from an EMBL/GenBank/DDBJ whole genome shotgun (WGS) entry which is preliminary data.</text>
</comment>
<feature type="transmembrane region" description="Helical" evidence="1">
    <location>
        <begin position="20"/>
        <end position="47"/>
    </location>
</feature>
<keyword evidence="1" id="KW-0812">Transmembrane</keyword>
<name>A0ABT1ZBT3_9MICO</name>
<gene>
    <name evidence="2" type="ORF">NUH29_01225</name>
</gene>
<protein>
    <submittedName>
        <fullName evidence="2">Uncharacterized protein</fullName>
    </submittedName>
</protein>
<keyword evidence="3" id="KW-1185">Reference proteome</keyword>
<proteinExistence type="predicted"/>
<evidence type="ECO:0000256" key="1">
    <source>
        <dbReference type="SAM" id="Phobius"/>
    </source>
</evidence>
<feature type="transmembrane region" description="Helical" evidence="1">
    <location>
        <begin position="105"/>
        <end position="127"/>
    </location>
</feature>
<keyword evidence="1" id="KW-1133">Transmembrane helix</keyword>